<dbReference type="RefSeq" id="WP_151110807.1">
    <property type="nucleotide sequence ID" value="NZ_WKJQ01000001.1"/>
</dbReference>
<dbReference type="OrthoDB" id="291813at2157"/>
<evidence type="ECO:0000256" key="1">
    <source>
        <dbReference type="SAM" id="MobiDB-lite"/>
    </source>
</evidence>
<dbReference type="InterPro" id="IPR058285">
    <property type="entry name" value="DUF7979"/>
</dbReference>
<dbReference type="Pfam" id="PF25934">
    <property type="entry name" value="DUF7979"/>
    <property type="match status" value="1"/>
</dbReference>
<comment type="caution">
    <text evidence="3">The sequence shown here is derived from an EMBL/GenBank/DDBJ whole genome shotgun (WGS) entry which is preliminary data.</text>
</comment>
<dbReference type="Proteomes" id="UP000443423">
    <property type="component" value="Unassembled WGS sequence"/>
</dbReference>
<organism evidence="3 4">
    <name type="scientific">Haloferax marinum</name>
    <dbReference type="NCBI Taxonomy" id="2666143"/>
    <lineage>
        <taxon>Archaea</taxon>
        <taxon>Methanobacteriati</taxon>
        <taxon>Methanobacteriota</taxon>
        <taxon>Stenosarchaea group</taxon>
        <taxon>Halobacteria</taxon>
        <taxon>Halobacteriales</taxon>
        <taxon>Haloferacaceae</taxon>
        <taxon>Haloferax</taxon>
    </lineage>
</organism>
<feature type="region of interest" description="Disordered" evidence="1">
    <location>
        <begin position="25"/>
        <end position="63"/>
    </location>
</feature>
<dbReference type="EMBL" id="WKJQ01000001">
    <property type="protein sequence ID" value="MRW96423.1"/>
    <property type="molecule type" value="Genomic_DNA"/>
</dbReference>
<name>A0A6A8G823_9EURY</name>
<sequence>MPSNWQTLLVLGVALLAGCTGLGGSETAVTPDDPMTTAEPTTATAGTTAETTATTANDSPGYGTEFVSVSKLGNQSRYTEWPDNRSVHFENMTESRQTVFLDALDEQVEFGPEEENPFGFNDESRPEVVRYEGTWYFVRVAIV</sequence>
<accession>A0A6A8G823</accession>
<feature type="compositionally biased region" description="Low complexity" evidence="1">
    <location>
        <begin position="36"/>
        <end position="56"/>
    </location>
</feature>
<evidence type="ECO:0000313" key="3">
    <source>
        <dbReference type="EMBL" id="MRW96423.1"/>
    </source>
</evidence>
<dbReference type="AlphaFoldDB" id="A0A6A8G823"/>
<protein>
    <recommendedName>
        <fullName evidence="2">DUF7979 domain-containing protein</fullName>
    </recommendedName>
</protein>
<keyword evidence="4" id="KW-1185">Reference proteome</keyword>
<gene>
    <name evidence="3" type="ORF">GJR99_07530</name>
</gene>
<reference evidence="3 4" key="1">
    <citation type="submission" date="2019-11" db="EMBL/GenBank/DDBJ databases">
        <title>Whole genome sequence of Haloferax sp. MBLA0078.</title>
        <authorList>
            <person name="Seo M.-J."/>
            <person name="Cho E.-S."/>
        </authorList>
    </citation>
    <scope>NUCLEOTIDE SEQUENCE [LARGE SCALE GENOMIC DNA]</scope>
    <source>
        <strain evidence="3 4">MBLA0078</strain>
    </source>
</reference>
<evidence type="ECO:0000313" key="4">
    <source>
        <dbReference type="Proteomes" id="UP000443423"/>
    </source>
</evidence>
<proteinExistence type="predicted"/>
<evidence type="ECO:0000259" key="2">
    <source>
        <dbReference type="Pfam" id="PF25934"/>
    </source>
</evidence>
<feature type="domain" description="DUF7979" evidence="2">
    <location>
        <begin position="80"/>
        <end position="138"/>
    </location>
</feature>